<reference evidence="4 5" key="1">
    <citation type="submission" date="2023-08" db="EMBL/GenBank/DDBJ databases">
        <title>Implementing the SeqCode for naming new Mesorhizobium species isolated from Vachellia karroo root nodules.</title>
        <authorList>
            <person name="Van Lill M."/>
        </authorList>
    </citation>
    <scope>NUCLEOTIDE SEQUENCE [LARGE SCALE GENOMIC DNA]</scope>
    <source>
        <strain evidence="4 5">VK25D</strain>
    </source>
</reference>
<dbReference type="InterPro" id="IPR020843">
    <property type="entry name" value="ER"/>
</dbReference>
<evidence type="ECO:0000256" key="2">
    <source>
        <dbReference type="ARBA" id="ARBA00023002"/>
    </source>
</evidence>
<dbReference type="PANTHER" id="PTHR48106">
    <property type="entry name" value="QUINONE OXIDOREDUCTASE PIG3-RELATED"/>
    <property type="match status" value="1"/>
</dbReference>
<keyword evidence="5" id="KW-1185">Reference proteome</keyword>
<protein>
    <submittedName>
        <fullName evidence="4">Zinc-binding dehydrogenase</fullName>
    </submittedName>
</protein>
<evidence type="ECO:0000256" key="1">
    <source>
        <dbReference type="ARBA" id="ARBA00022857"/>
    </source>
</evidence>
<dbReference type="SUPFAM" id="SSF50129">
    <property type="entry name" value="GroES-like"/>
    <property type="match status" value="1"/>
</dbReference>
<organism evidence="4 5">
    <name type="scientific">Mesorhizobium vachelliae</name>
    <dbReference type="NCBI Taxonomy" id="3072309"/>
    <lineage>
        <taxon>Bacteria</taxon>
        <taxon>Pseudomonadati</taxon>
        <taxon>Pseudomonadota</taxon>
        <taxon>Alphaproteobacteria</taxon>
        <taxon>Hyphomicrobiales</taxon>
        <taxon>Phyllobacteriaceae</taxon>
        <taxon>Mesorhizobium</taxon>
    </lineage>
</organism>
<gene>
    <name evidence="4" type="ORF">RFM42_04195</name>
</gene>
<sequence>MKAIQFSRFGGPEVFEVVDMPTPVAGPGEVLVKVAAAGINFFEVLMRADRYAVTPSLPVFPGVEVAGTVEALGEGVDPGLSGRRVAAPLFVSARPFGGYAEYVAIDAGLVVPLPDALSFEDATALMVQGLTASHLLRQSPPAGRIVLVPAAAGGVGSLLVQLAKGQGARRVIALAGGKARRDFALSLGADTAIDTSEADWPARVREASDGLGAGIVYDTVGGALTREFLDLLAPGGELVFAALGRFHLSAPDIEAMIGRNQSLKGFALLPLLSADSLKASLGALFELASTGRLKVVIGGRFPLHQAGEAHRLLEERRATGKVVLLPGDDFVTPDR</sequence>
<dbReference type="EMBL" id="JAVIIQ010000002">
    <property type="protein sequence ID" value="MDX8530163.1"/>
    <property type="molecule type" value="Genomic_DNA"/>
</dbReference>
<name>A0ABU4ZXN2_9HYPH</name>
<feature type="domain" description="Enoyl reductase (ER)" evidence="3">
    <location>
        <begin position="10"/>
        <end position="324"/>
    </location>
</feature>
<dbReference type="Gene3D" id="3.40.50.720">
    <property type="entry name" value="NAD(P)-binding Rossmann-like Domain"/>
    <property type="match status" value="1"/>
</dbReference>
<evidence type="ECO:0000259" key="3">
    <source>
        <dbReference type="SMART" id="SM00829"/>
    </source>
</evidence>
<dbReference type="SMART" id="SM00829">
    <property type="entry name" value="PKS_ER"/>
    <property type="match status" value="1"/>
</dbReference>
<dbReference type="InterPro" id="IPR036291">
    <property type="entry name" value="NAD(P)-bd_dom_sf"/>
</dbReference>
<dbReference type="InterPro" id="IPR013149">
    <property type="entry name" value="ADH-like_C"/>
</dbReference>
<dbReference type="Pfam" id="PF08240">
    <property type="entry name" value="ADH_N"/>
    <property type="match status" value="1"/>
</dbReference>
<dbReference type="Gene3D" id="3.90.180.10">
    <property type="entry name" value="Medium-chain alcohol dehydrogenases, catalytic domain"/>
    <property type="match status" value="1"/>
</dbReference>
<evidence type="ECO:0000313" key="4">
    <source>
        <dbReference type="EMBL" id="MDX8530163.1"/>
    </source>
</evidence>
<keyword evidence="1" id="KW-0521">NADP</keyword>
<dbReference type="InterPro" id="IPR013154">
    <property type="entry name" value="ADH-like_N"/>
</dbReference>
<keyword evidence="2" id="KW-0560">Oxidoreductase</keyword>
<comment type="caution">
    <text evidence="4">The sequence shown here is derived from an EMBL/GenBank/DDBJ whole genome shotgun (WGS) entry which is preliminary data.</text>
</comment>
<dbReference type="PANTHER" id="PTHR48106:SF13">
    <property type="entry name" value="QUINONE OXIDOREDUCTASE-RELATED"/>
    <property type="match status" value="1"/>
</dbReference>
<accession>A0ABU4ZXN2</accession>
<proteinExistence type="predicted"/>
<dbReference type="SUPFAM" id="SSF51735">
    <property type="entry name" value="NAD(P)-binding Rossmann-fold domains"/>
    <property type="match status" value="1"/>
</dbReference>
<dbReference type="Pfam" id="PF00107">
    <property type="entry name" value="ADH_zinc_N"/>
    <property type="match status" value="1"/>
</dbReference>
<dbReference type="Proteomes" id="UP001285154">
    <property type="component" value="Unassembled WGS sequence"/>
</dbReference>
<evidence type="ECO:0000313" key="5">
    <source>
        <dbReference type="Proteomes" id="UP001285154"/>
    </source>
</evidence>
<dbReference type="RefSeq" id="WP_320245538.1">
    <property type="nucleotide sequence ID" value="NZ_JAVIIQ010000002.1"/>
</dbReference>
<dbReference type="InterPro" id="IPR011032">
    <property type="entry name" value="GroES-like_sf"/>
</dbReference>